<proteinExistence type="predicted"/>
<reference evidence="2 3" key="1">
    <citation type="submission" date="2016-10" db="EMBL/GenBank/DDBJ databases">
        <authorList>
            <person name="de Groot N.N."/>
        </authorList>
    </citation>
    <scope>NUCLEOTIDE SEQUENCE [LARGE SCALE GENOMIC DNA]</scope>
    <source>
        <strain evidence="2 3">CPCC 201259</strain>
    </source>
</reference>
<accession>A0A1I5IH67</accession>
<evidence type="ECO:0000256" key="1">
    <source>
        <dbReference type="SAM" id="MobiDB-lite"/>
    </source>
</evidence>
<evidence type="ECO:0000313" key="3">
    <source>
        <dbReference type="Proteomes" id="UP000199398"/>
    </source>
</evidence>
<name>A0A1I5IH67_9PSEU</name>
<dbReference type="EMBL" id="FOUP01000018">
    <property type="protein sequence ID" value="SFO59550.1"/>
    <property type="molecule type" value="Genomic_DNA"/>
</dbReference>
<evidence type="ECO:0000313" key="2">
    <source>
        <dbReference type="EMBL" id="SFO59550.1"/>
    </source>
</evidence>
<gene>
    <name evidence="2" type="ORF">SAMN05421805_118123</name>
</gene>
<feature type="region of interest" description="Disordered" evidence="1">
    <location>
        <begin position="57"/>
        <end position="79"/>
    </location>
</feature>
<protein>
    <submittedName>
        <fullName evidence="2">Uncharacterized protein</fullName>
    </submittedName>
</protein>
<organism evidence="2 3">
    <name type="scientific">Saccharopolyspora antimicrobica</name>
    <dbReference type="NCBI Taxonomy" id="455193"/>
    <lineage>
        <taxon>Bacteria</taxon>
        <taxon>Bacillati</taxon>
        <taxon>Actinomycetota</taxon>
        <taxon>Actinomycetes</taxon>
        <taxon>Pseudonocardiales</taxon>
        <taxon>Pseudonocardiaceae</taxon>
        <taxon>Saccharopolyspora</taxon>
    </lineage>
</organism>
<dbReference type="STRING" id="455193.SAMN05421805_118123"/>
<dbReference type="RefSeq" id="WP_093157937.1">
    <property type="nucleotide sequence ID" value="NZ_FOUP01000018.1"/>
</dbReference>
<sequence length="79" mass="8357">MAATAIADIGVSAPSVRPTGPGGRRTDALRGCASGSHRVPAEVSGTAHPFQVLQPARPARVGHRGREYRSRREEALRES</sequence>
<dbReference type="AlphaFoldDB" id="A0A1I5IH67"/>
<feature type="region of interest" description="Disordered" evidence="1">
    <location>
        <begin position="1"/>
        <end position="24"/>
    </location>
</feature>
<dbReference type="Proteomes" id="UP000199398">
    <property type="component" value="Unassembled WGS sequence"/>
</dbReference>
<feature type="compositionally biased region" description="Basic and acidic residues" evidence="1">
    <location>
        <begin position="64"/>
        <end position="79"/>
    </location>
</feature>